<protein>
    <submittedName>
        <fullName evidence="2">Uncharacterized protein</fullName>
    </submittedName>
</protein>
<dbReference type="AlphaFoldDB" id="A0A8J4XR50"/>
<evidence type="ECO:0000313" key="2">
    <source>
        <dbReference type="EMBL" id="KAG0712792.1"/>
    </source>
</evidence>
<keyword evidence="3" id="KW-1185">Reference proteome</keyword>
<reference evidence="2" key="1">
    <citation type="submission" date="2020-07" db="EMBL/GenBank/DDBJ databases">
        <title>The High-quality genome of the commercially important snow crab, Chionoecetes opilio.</title>
        <authorList>
            <person name="Jeong J.-H."/>
            <person name="Ryu S."/>
        </authorList>
    </citation>
    <scope>NUCLEOTIDE SEQUENCE</scope>
    <source>
        <strain evidence="2">MADBK_172401_WGS</strain>
        <tissue evidence="2">Digestive gland</tissue>
    </source>
</reference>
<feature type="region of interest" description="Disordered" evidence="1">
    <location>
        <begin position="107"/>
        <end position="132"/>
    </location>
</feature>
<accession>A0A8J4XR50</accession>
<evidence type="ECO:0000256" key="1">
    <source>
        <dbReference type="SAM" id="MobiDB-lite"/>
    </source>
</evidence>
<organism evidence="2 3">
    <name type="scientific">Chionoecetes opilio</name>
    <name type="common">Atlantic snow crab</name>
    <name type="synonym">Cancer opilio</name>
    <dbReference type="NCBI Taxonomy" id="41210"/>
    <lineage>
        <taxon>Eukaryota</taxon>
        <taxon>Metazoa</taxon>
        <taxon>Ecdysozoa</taxon>
        <taxon>Arthropoda</taxon>
        <taxon>Crustacea</taxon>
        <taxon>Multicrustacea</taxon>
        <taxon>Malacostraca</taxon>
        <taxon>Eumalacostraca</taxon>
        <taxon>Eucarida</taxon>
        <taxon>Decapoda</taxon>
        <taxon>Pleocyemata</taxon>
        <taxon>Brachyura</taxon>
        <taxon>Eubrachyura</taxon>
        <taxon>Majoidea</taxon>
        <taxon>Majidae</taxon>
        <taxon>Chionoecetes</taxon>
    </lineage>
</organism>
<gene>
    <name evidence="2" type="ORF">GWK47_017674</name>
</gene>
<proteinExistence type="predicted"/>
<name>A0A8J4XR50_CHIOP</name>
<feature type="compositionally biased region" description="Polar residues" evidence="1">
    <location>
        <begin position="72"/>
        <end position="87"/>
    </location>
</feature>
<evidence type="ECO:0000313" key="3">
    <source>
        <dbReference type="Proteomes" id="UP000770661"/>
    </source>
</evidence>
<feature type="compositionally biased region" description="Pro residues" evidence="1">
    <location>
        <begin position="111"/>
        <end position="124"/>
    </location>
</feature>
<comment type="caution">
    <text evidence="2">The sequence shown here is derived from an EMBL/GenBank/DDBJ whole genome shotgun (WGS) entry which is preliminary data.</text>
</comment>
<sequence>MRSSKMASPIRFSERYQRWRAWHVPRPTRPIVVDPLHVSDEVQVVIGFVGRNHCLIPSISLDHGHKERNRRTPGQTPPCLSSWSGKSDVTGRWPWPPIGHVRVFRNSLPVPRRPGNPKIPPSPPGHKRAHPLPQDLLSLDGGKLPVPIGPKGTQVKERDWQSLPVLDSGPGDRQTEHSDMFVSGPGLIARGVGVSQHGGQIVPPKKGARPLGEFILLRRSTAGEFSWVGALKWS</sequence>
<dbReference type="Proteomes" id="UP000770661">
    <property type="component" value="Unassembled WGS sequence"/>
</dbReference>
<dbReference type="EMBL" id="JACEEZ010022107">
    <property type="protein sequence ID" value="KAG0712792.1"/>
    <property type="molecule type" value="Genomic_DNA"/>
</dbReference>
<feature type="region of interest" description="Disordered" evidence="1">
    <location>
        <begin position="64"/>
        <end position="88"/>
    </location>
</feature>